<feature type="transmembrane region" description="Helical" evidence="6">
    <location>
        <begin position="547"/>
        <end position="568"/>
    </location>
</feature>
<reference evidence="7 8" key="1">
    <citation type="submission" date="2016-02" db="EMBL/GenBank/DDBJ databases">
        <authorList>
            <person name="Wen L."/>
            <person name="He K."/>
            <person name="Yang H."/>
        </authorList>
    </citation>
    <scope>NUCLEOTIDE SEQUENCE [LARGE SCALE GENOMIC DNA]</scope>
    <source>
        <strain evidence="7 8">CMW7778B</strain>
    </source>
</reference>
<dbReference type="PANTHER" id="PTHR39087">
    <property type="entry name" value="UPF0104 MEMBRANE PROTEIN MJ1595"/>
    <property type="match status" value="1"/>
</dbReference>
<evidence type="ECO:0000256" key="5">
    <source>
        <dbReference type="ARBA" id="ARBA00023136"/>
    </source>
</evidence>
<name>A0A135Z8P4_GARVA</name>
<evidence type="ECO:0008006" key="9">
    <source>
        <dbReference type="Google" id="ProtNLM"/>
    </source>
</evidence>
<evidence type="ECO:0000256" key="1">
    <source>
        <dbReference type="ARBA" id="ARBA00004651"/>
    </source>
</evidence>
<feature type="transmembrane region" description="Helical" evidence="6">
    <location>
        <begin position="515"/>
        <end position="535"/>
    </location>
</feature>
<dbReference type="Pfam" id="PF03706">
    <property type="entry name" value="LPG_synthase_TM"/>
    <property type="match status" value="1"/>
</dbReference>
<evidence type="ECO:0000313" key="7">
    <source>
        <dbReference type="EMBL" id="KXI18030.1"/>
    </source>
</evidence>
<proteinExistence type="predicted"/>
<comment type="caution">
    <text evidence="7">The sequence shown here is derived from an EMBL/GenBank/DDBJ whole genome shotgun (WGS) entry which is preliminary data.</text>
</comment>
<comment type="subcellular location">
    <subcellularLocation>
        <location evidence="1">Cell membrane</location>
        <topology evidence="1">Multi-pass membrane protein</topology>
    </subcellularLocation>
</comment>
<feature type="transmembrane region" description="Helical" evidence="6">
    <location>
        <begin position="709"/>
        <end position="729"/>
    </location>
</feature>
<dbReference type="EMBL" id="LSRC01000017">
    <property type="protein sequence ID" value="KXI18030.1"/>
    <property type="molecule type" value="Genomic_DNA"/>
</dbReference>
<keyword evidence="5 6" id="KW-0472">Membrane</keyword>
<gene>
    <name evidence="7" type="ORF">HMPREF3230_00427</name>
</gene>
<dbReference type="PATRIC" id="fig|2702.101.peg.413"/>
<sequence>MQTQVVSHTDVVINDTQPSRVRNLADLLYAILSLVLSFVVILSAMYLSGTTAGVEHDARNAGKIIVWIITDVPSSLMQQGLTIIIVTVVLASMIRAKRWVDISISTITLLLTYLISWAISYMLAKLNSPSLFASLTSISNSQGIEVFELLPDMYAVLVAFLTVSGPRRDNRILKISWNTLIVTAPILIMTSWNSLTGVLASWCIGRTIGTLVRFIKGTKSKGAWGDDIVDALSNIGINNLVQLTRRNQQADHSGMLRSSLDDDLIENSRMYDATDIHGNRYVISVLDNQVHLPGYINQLWQWIRLIDVPVRRDPSARHTVHHHLSMLLALRNLRLATANFYGVTDFEKSSMMVFNSNNTPSPCNLNTMTIDDAARFMRYLDIANSRGITHRRITPETLARLEDGTPIIAGWHNGDVASDKNNIALDKVQLLTLIAALIGIDNAIQAAIESWGRNTLADLLPFMQKAAIPASTRALPSVNKKMLEELNNKISANVIEQVNEEDVTAIRLSRFNIRFFVSIVLAIIAGVVIITQLHLQELVKALRMANPLLVLICLLCSIAAWIGSAITLSSFMDDAKPSAWVLFCSQVASGFTAVSMPAGVGPAFVNLQLLKKQGYSPTAATAITSATWMIQAIMTTLVMFAIGIFTGRNVLSGMIPTHMFITVIGLVTLIVSICMAIAPIRKKITKRYLPILFAYGQQIKEMISKPIQLFISIFGAIILVIAVGLGYWISLLAFDYYANPLETILLFLVANAAGSAIPTPGGLGAVEASLTFAFTSVGVPPTIALSATLLYRLMFYWLRIPLGAMSMRWLSKTGNI</sequence>
<evidence type="ECO:0000256" key="2">
    <source>
        <dbReference type="ARBA" id="ARBA00022475"/>
    </source>
</evidence>
<protein>
    <recommendedName>
        <fullName evidence="9">TIGR00374 family protein</fullName>
    </recommendedName>
</protein>
<keyword evidence="4 6" id="KW-1133">Transmembrane helix</keyword>
<feature type="transmembrane region" description="Helical" evidence="6">
    <location>
        <begin position="626"/>
        <end position="647"/>
    </location>
</feature>
<keyword evidence="3 6" id="KW-0812">Transmembrane</keyword>
<dbReference type="AlphaFoldDB" id="A0A135Z8P4"/>
<feature type="transmembrane region" description="Helical" evidence="6">
    <location>
        <begin position="779"/>
        <end position="798"/>
    </location>
</feature>
<dbReference type="InterPro" id="IPR022791">
    <property type="entry name" value="L-PG_synthase/AglD"/>
</dbReference>
<dbReference type="RefSeq" id="WP_075523325.1">
    <property type="nucleotide sequence ID" value="NZ_KQ961857.1"/>
</dbReference>
<feature type="transmembrane region" description="Helical" evidence="6">
    <location>
        <begin position="580"/>
        <end position="605"/>
    </location>
</feature>
<evidence type="ECO:0000256" key="4">
    <source>
        <dbReference type="ARBA" id="ARBA00022989"/>
    </source>
</evidence>
<evidence type="ECO:0000256" key="3">
    <source>
        <dbReference type="ARBA" id="ARBA00022692"/>
    </source>
</evidence>
<feature type="transmembrane region" description="Helical" evidence="6">
    <location>
        <begin position="27"/>
        <end position="47"/>
    </location>
</feature>
<evidence type="ECO:0000313" key="8">
    <source>
        <dbReference type="Proteomes" id="UP000070505"/>
    </source>
</evidence>
<dbReference type="NCBIfam" id="TIGR00374">
    <property type="entry name" value="flippase-like domain"/>
    <property type="match status" value="1"/>
</dbReference>
<feature type="transmembrane region" description="Helical" evidence="6">
    <location>
        <begin position="106"/>
        <end position="124"/>
    </location>
</feature>
<feature type="transmembrane region" description="Helical" evidence="6">
    <location>
        <begin position="659"/>
        <end position="680"/>
    </location>
</feature>
<dbReference type="PANTHER" id="PTHR39087:SF2">
    <property type="entry name" value="UPF0104 MEMBRANE PROTEIN MJ1595"/>
    <property type="match status" value="1"/>
</dbReference>
<accession>A0A135Z8P4</accession>
<evidence type="ECO:0000256" key="6">
    <source>
        <dbReference type="SAM" id="Phobius"/>
    </source>
</evidence>
<organism evidence="7 8">
    <name type="scientific">Gardnerella vaginalis</name>
    <dbReference type="NCBI Taxonomy" id="2702"/>
    <lineage>
        <taxon>Bacteria</taxon>
        <taxon>Bacillati</taxon>
        <taxon>Actinomycetota</taxon>
        <taxon>Actinomycetes</taxon>
        <taxon>Bifidobacteriales</taxon>
        <taxon>Bifidobacteriaceae</taxon>
        <taxon>Gardnerella</taxon>
    </lineage>
</organism>
<dbReference type="Proteomes" id="UP000070505">
    <property type="component" value="Unassembled WGS sequence"/>
</dbReference>
<dbReference type="GO" id="GO:0005886">
    <property type="term" value="C:plasma membrane"/>
    <property type="evidence" value="ECO:0007669"/>
    <property type="project" value="UniProtKB-SubCell"/>
</dbReference>
<keyword evidence="2" id="KW-1003">Cell membrane</keyword>